<dbReference type="Gene3D" id="1.10.443.10">
    <property type="entry name" value="Intergrase catalytic core"/>
    <property type="match status" value="1"/>
</dbReference>
<dbReference type="Proteomes" id="UP000653454">
    <property type="component" value="Unassembled WGS sequence"/>
</dbReference>
<sequence>MRSKVSTEGGTKRSSPLTQQAYPGCREALREALARRGTPLAALDLMLASLSDNTIKQYSVTLRLWWEYCAAHNTTVYTKSIPFILSFLTEQFSKGCSYGSLNSHRSALSLFLNDKIGSDDSIKRLLKGAYKLKPSLPKYTSTWDPQIVLNYVSNWYPNLELRLEDITKKLAILLALTTAHRVQTLSLIKIENISITGNGVKIAIIDIIKTSCPGRDQPTLYLPFFKDNLKICPASTLNDYIFVTKNMRASNVGNLFLTLKSPHKAATAQTISRWIKQVLSESGVDVGTYSAHSTRHAATSAALAAGVSVDTIRKTAGWTSSSTAFARFYNRPIIDESGFAKAVVLPN</sequence>
<dbReference type="InterPro" id="IPR013762">
    <property type="entry name" value="Integrase-like_cat_sf"/>
</dbReference>
<reference evidence="4" key="1">
    <citation type="submission" date="2020-11" db="EMBL/GenBank/DDBJ databases">
        <authorList>
            <person name="Whiteford S."/>
        </authorList>
    </citation>
    <scope>NUCLEOTIDE SEQUENCE</scope>
</reference>
<comment type="caution">
    <text evidence="4">The sequence shown here is derived from an EMBL/GenBank/DDBJ whole genome shotgun (WGS) entry which is preliminary data.</text>
</comment>
<dbReference type="InterPro" id="IPR002104">
    <property type="entry name" value="Integrase_catalytic"/>
</dbReference>
<evidence type="ECO:0000313" key="4">
    <source>
        <dbReference type="EMBL" id="CAG9091667.1"/>
    </source>
</evidence>
<name>A0A8S4D4F6_PLUXY</name>
<dbReference type="PANTHER" id="PTHR35617:SF3">
    <property type="entry name" value="CORE-BINDING (CB) DOMAIN-CONTAINING PROTEIN"/>
    <property type="match status" value="1"/>
</dbReference>
<dbReference type="GO" id="GO:0015074">
    <property type="term" value="P:DNA integration"/>
    <property type="evidence" value="ECO:0007669"/>
    <property type="project" value="InterPro"/>
</dbReference>
<dbReference type="Pfam" id="PF00589">
    <property type="entry name" value="Phage_integrase"/>
    <property type="match status" value="1"/>
</dbReference>
<dbReference type="Gene3D" id="1.10.150.130">
    <property type="match status" value="1"/>
</dbReference>
<accession>A0A8S4D4F6</accession>
<evidence type="ECO:0000313" key="5">
    <source>
        <dbReference type="Proteomes" id="UP000653454"/>
    </source>
</evidence>
<keyword evidence="1" id="KW-0238">DNA-binding</keyword>
<dbReference type="SUPFAM" id="SSF56349">
    <property type="entry name" value="DNA breaking-rejoining enzymes"/>
    <property type="match status" value="1"/>
</dbReference>
<organism evidence="4 5">
    <name type="scientific">Plutella xylostella</name>
    <name type="common">Diamondback moth</name>
    <name type="synonym">Plutella maculipennis</name>
    <dbReference type="NCBI Taxonomy" id="51655"/>
    <lineage>
        <taxon>Eukaryota</taxon>
        <taxon>Metazoa</taxon>
        <taxon>Ecdysozoa</taxon>
        <taxon>Arthropoda</taxon>
        <taxon>Hexapoda</taxon>
        <taxon>Insecta</taxon>
        <taxon>Pterygota</taxon>
        <taxon>Neoptera</taxon>
        <taxon>Endopterygota</taxon>
        <taxon>Lepidoptera</taxon>
        <taxon>Glossata</taxon>
        <taxon>Ditrysia</taxon>
        <taxon>Yponomeutoidea</taxon>
        <taxon>Plutellidae</taxon>
        <taxon>Plutella</taxon>
    </lineage>
</organism>
<dbReference type="PROSITE" id="PS51898">
    <property type="entry name" value="TYR_RECOMBINASE"/>
    <property type="match status" value="1"/>
</dbReference>
<gene>
    <name evidence="4" type="ORF">PLXY2_LOCUS575</name>
</gene>
<dbReference type="InterPro" id="IPR010998">
    <property type="entry name" value="Integrase_recombinase_N"/>
</dbReference>
<keyword evidence="5" id="KW-1185">Reference proteome</keyword>
<evidence type="ECO:0000256" key="1">
    <source>
        <dbReference type="ARBA" id="ARBA00023125"/>
    </source>
</evidence>
<dbReference type="GO" id="GO:0003677">
    <property type="term" value="F:DNA binding"/>
    <property type="evidence" value="ECO:0007669"/>
    <property type="project" value="UniProtKB-KW"/>
</dbReference>
<evidence type="ECO:0000256" key="2">
    <source>
        <dbReference type="ARBA" id="ARBA00023172"/>
    </source>
</evidence>
<protein>
    <submittedName>
        <fullName evidence="4">(diamondback moth) hypothetical protein</fullName>
    </submittedName>
</protein>
<dbReference type="PANTHER" id="PTHR35617">
    <property type="entry name" value="PHAGE_INTEGRASE DOMAIN-CONTAINING PROTEIN"/>
    <property type="match status" value="1"/>
</dbReference>
<evidence type="ECO:0000259" key="3">
    <source>
        <dbReference type="PROSITE" id="PS51898"/>
    </source>
</evidence>
<dbReference type="GO" id="GO:0006310">
    <property type="term" value="P:DNA recombination"/>
    <property type="evidence" value="ECO:0007669"/>
    <property type="project" value="UniProtKB-KW"/>
</dbReference>
<dbReference type="InterPro" id="IPR011010">
    <property type="entry name" value="DNA_brk_join_enz"/>
</dbReference>
<dbReference type="AlphaFoldDB" id="A0A8S4D4F6"/>
<dbReference type="EMBL" id="CAJHNJ030000002">
    <property type="protein sequence ID" value="CAG9091667.1"/>
    <property type="molecule type" value="Genomic_DNA"/>
</dbReference>
<feature type="domain" description="Tyr recombinase" evidence="3">
    <location>
        <begin position="135"/>
        <end position="344"/>
    </location>
</feature>
<keyword evidence="2" id="KW-0233">DNA recombination</keyword>
<proteinExistence type="predicted"/>